<feature type="region of interest" description="Disordered" evidence="1">
    <location>
        <begin position="696"/>
        <end position="763"/>
    </location>
</feature>
<reference evidence="2" key="1">
    <citation type="submission" date="2024-06" db="EMBL/GenBank/DDBJ databases">
        <authorList>
            <person name="Liu X."/>
            <person name="Lenzi L."/>
            <person name="Haldenby T S."/>
            <person name="Uol C."/>
        </authorList>
    </citation>
    <scope>NUCLEOTIDE SEQUENCE</scope>
</reference>
<dbReference type="CDD" id="cd22823">
    <property type="entry name" value="Gal_Rha_Lectin"/>
    <property type="match status" value="1"/>
</dbReference>
<sequence>MNEFIKTHRFSRDSWNKNIKNKNGLSGPHVILRPNEDKRPRKVYQSKGISLSVVFKDIFDQQTSEFGLSLRASSSQAGFGRQEVTGPGDHKENSSRKQILIVDEREKEIADEKVRALVMIFDPALKSSQPKFVLFPCADVYNELKIVEAINCVVLPTAGQKRPLRSYANRQMLHCPSGASLHILSATLGQTFSSDAPCLVVPVVDEDKGLSDSERIYADPEQRIACAPRSAEKTVQKLCSGLNTCDISRQLLNSENFSDCRHSMFLKVNYTCIPAYSQQEIICADSYVEVSCAQFGGDASLIVLTAKLFDTQRSDDNHLAAEITAHKICPNLGTVGKCGVLDATRYFVDICNRQSTCTINPNSALNSVLQKQEESARLPADLRKLDSPSVNTASFNYSAACSKANLLLEYTCAHEILLRSPKTVVKAKRRRKYNRPEDISSVPIEGLKHDSIDSFSTESLLTTLHEPGEMTVPFSTDSPSTGTTTKIHSDPSSVLLLSIVPSAICLLLVITLIGYVAHYKQPHRLDDNKSIERLDSVVDPFSRNNSYVPDYPYVKDSVSGFLLPVLPTTDADSSLVRATTTVPVQNLDISATSKASCFGCYQRSRNSEYETFVCGSDPRNTIIEPVSSTFSPLTPTSPPAASDCLEKTISTAPNLIPITKSTGITERPCLIAIPPYSYSPRAQPYQTQISSVGINNSTASRMPHASDCTSDPRSYENSEAGGQSNLTSPGSFSSKDRPETTQSPPFKSEHHRALSENLKKSRSQHAAIGLRQTNFFSTAGECKPPVSCAYSPNYEGGCSNQFAPYSRPKFAPVGQYRSIPVVRYPHEDDEMVEVREQLLRKTREQSIRKNTPNSEIKKSESFKANGTSSGDTKRTRNDLLSDMLLTNTLNACHSSNSGPGQHTPDSVLCPSSNVPQVSGNIGHHKGKKFTLEPAKNRMSDRTNKDLRFHSPLPERSILIEKPNMSSSMYQEEPK</sequence>
<protein>
    <recommendedName>
        <fullName evidence="4">SUEL-type lectin domain-containing protein</fullName>
    </recommendedName>
</protein>
<gene>
    <name evidence="2" type="ORF">CDAUBV1_LOCUS10711</name>
</gene>
<feature type="region of interest" description="Disordered" evidence="1">
    <location>
        <begin position="843"/>
        <end position="877"/>
    </location>
</feature>
<name>A0AAV2TJZ6_CALDB</name>
<dbReference type="Proteomes" id="UP001497525">
    <property type="component" value="Unassembled WGS sequence"/>
</dbReference>
<feature type="compositionally biased region" description="Basic and acidic residues" evidence="1">
    <location>
        <begin position="934"/>
        <end position="948"/>
    </location>
</feature>
<dbReference type="EMBL" id="CAXLJL010000334">
    <property type="protein sequence ID" value="CAL5136579.1"/>
    <property type="molecule type" value="Genomic_DNA"/>
</dbReference>
<organism evidence="2 3">
    <name type="scientific">Calicophoron daubneyi</name>
    <name type="common">Rumen fluke</name>
    <name type="synonym">Paramphistomum daubneyi</name>
    <dbReference type="NCBI Taxonomy" id="300641"/>
    <lineage>
        <taxon>Eukaryota</taxon>
        <taxon>Metazoa</taxon>
        <taxon>Spiralia</taxon>
        <taxon>Lophotrochozoa</taxon>
        <taxon>Platyhelminthes</taxon>
        <taxon>Trematoda</taxon>
        <taxon>Digenea</taxon>
        <taxon>Plagiorchiida</taxon>
        <taxon>Pronocephalata</taxon>
        <taxon>Paramphistomoidea</taxon>
        <taxon>Paramphistomidae</taxon>
        <taxon>Calicophoron</taxon>
    </lineage>
</organism>
<dbReference type="InterPro" id="IPR043159">
    <property type="entry name" value="Lectin_gal-bd_sf"/>
</dbReference>
<evidence type="ECO:0000313" key="3">
    <source>
        <dbReference type="Proteomes" id="UP001497525"/>
    </source>
</evidence>
<comment type="caution">
    <text evidence="2">The sequence shown here is derived from an EMBL/GenBank/DDBJ whole genome shotgun (WGS) entry which is preliminary data.</text>
</comment>
<evidence type="ECO:0000313" key="2">
    <source>
        <dbReference type="EMBL" id="CAL5136579.1"/>
    </source>
</evidence>
<accession>A0AAV2TJZ6</accession>
<evidence type="ECO:0008006" key="4">
    <source>
        <dbReference type="Google" id="ProtNLM"/>
    </source>
</evidence>
<proteinExistence type="predicted"/>
<feature type="region of interest" description="Disordered" evidence="1">
    <location>
        <begin position="918"/>
        <end position="954"/>
    </location>
</feature>
<dbReference type="Gene3D" id="2.60.120.740">
    <property type="match status" value="1"/>
</dbReference>
<feature type="compositionally biased region" description="Polar residues" evidence="1">
    <location>
        <begin position="707"/>
        <end position="733"/>
    </location>
</feature>
<feature type="compositionally biased region" description="Basic and acidic residues" evidence="1">
    <location>
        <begin position="747"/>
        <end position="759"/>
    </location>
</feature>
<dbReference type="AlphaFoldDB" id="A0AAV2TJZ6"/>
<evidence type="ECO:0000256" key="1">
    <source>
        <dbReference type="SAM" id="MobiDB-lite"/>
    </source>
</evidence>